<dbReference type="CDD" id="cd09620">
    <property type="entry name" value="CBM9_like_3"/>
    <property type="match status" value="1"/>
</dbReference>
<protein>
    <submittedName>
        <fullName evidence="2">Carbohydrate-binding family 9-like protein</fullName>
    </submittedName>
</protein>
<organism evidence="2 3">
    <name type="scientific">Paenibacillus kyungheensis</name>
    <dbReference type="NCBI Taxonomy" id="1452732"/>
    <lineage>
        <taxon>Bacteria</taxon>
        <taxon>Bacillati</taxon>
        <taxon>Bacillota</taxon>
        <taxon>Bacilli</taxon>
        <taxon>Bacillales</taxon>
        <taxon>Paenibacillaceae</taxon>
        <taxon>Paenibacillus</taxon>
    </lineage>
</organism>
<feature type="domain" description="Carbohydrate-binding" evidence="1">
    <location>
        <begin position="32"/>
        <end position="127"/>
    </location>
</feature>
<dbReference type="AlphaFoldDB" id="A0AAX3LW98"/>
<evidence type="ECO:0000313" key="3">
    <source>
        <dbReference type="Proteomes" id="UP001220509"/>
    </source>
</evidence>
<gene>
    <name evidence="2" type="ORF">PQ456_12480</name>
</gene>
<reference evidence="2 3" key="1">
    <citation type="submission" date="2023-02" db="EMBL/GenBank/DDBJ databases">
        <title>Genome sequence of Paenibacillus kyungheensis KACC 18744.</title>
        <authorList>
            <person name="Kim S."/>
            <person name="Heo J."/>
            <person name="Kwon S.-W."/>
        </authorList>
    </citation>
    <scope>NUCLEOTIDE SEQUENCE [LARGE SCALE GENOMIC DNA]</scope>
    <source>
        <strain evidence="2 3">KACC 18744</strain>
    </source>
</reference>
<dbReference type="Pfam" id="PF06452">
    <property type="entry name" value="CBM9_1"/>
    <property type="match status" value="1"/>
</dbReference>
<dbReference type="EMBL" id="CP117416">
    <property type="protein sequence ID" value="WCT54025.1"/>
    <property type="molecule type" value="Genomic_DNA"/>
</dbReference>
<dbReference type="PANTHER" id="PTHR35532:SF5">
    <property type="entry name" value="CARBOHYDRATE-BINDING DOMAIN-CONTAINING PROTEIN"/>
    <property type="match status" value="1"/>
</dbReference>
<accession>A0AAX3LW98</accession>
<dbReference type="Gene3D" id="2.60.40.1190">
    <property type="match status" value="1"/>
</dbReference>
<dbReference type="RefSeq" id="WP_273612579.1">
    <property type="nucleotide sequence ID" value="NZ_CP117416.1"/>
</dbReference>
<proteinExistence type="predicted"/>
<dbReference type="GO" id="GO:0030246">
    <property type="term" value="F:carbohydrate binding"/>
    <property type="evidence" value="ECO:0007669"/>
    <property type="project" value="InterPro"/>
</dbReference>
<keyword evidence="3" id="KW-1185">Reference proteome</keyword>
<dbReference type="SUPFAM" id="SSF49344">
    <property type="entry name" value="CBD9-like"/>
    <property type="match status" value="1"/>
</dbReference>
<dbReference type="PANTHER" id="PTHR35532">
    <property type="entry name" value="SIMILAR TO POLYHYDROXYALKANOATE DEPOLYMERASE"/>
    <property type="match status" value="1"/>
</dbReference>
<evidence type="ECO:0000313" key="2">
    <source>
        <dbReference type="EMBL" id="WCT54025.1"/>
    </source>
</evidence>
<dbReference type="GO" id="GO:0004553">
    <property type="term" value="F:hydrolase activity, hydrolyzing O-glycosyl compounds"/>
    <property type="evidence" value="ECO:0007669"/>
    <property type="project" value="InterPro"/>
</dbReference>
<evidence type="ECO:0000259" key="1">
    <source>
        <dbReference type="Pfam" id="PF06452"/>
    </source>
</evidence>
<dbReference type="GO" id="GO:0016052">
    <property type="term" value="P:carbohydrate catabolic process"/>
    <property type="evidence" value="ECO:0007669"/>
    <property type="project" value="InterPro"/>
</dbReference>
<dbReference type="KEGG" id="pka:PQ456_12480"/>
<dbReference type="InterPro" id="IPR010502">
    <property type="entry name" value="Carb-bd_dom_fam9"/>
</dbReference>
<name>A0AAX3LW98_9BACL</name>
<dbReference type="Proteomes" id="UP001220509">
    <property type="component" value="Chromosome"/>
</dbReference>
<sequence length="363" mass="43005">MHKLSAVPEPHIQYQPKHYVCKRAEGQSDWSGKLDQPFWEQTSWTDSFVDIEGDLKPLPSKQTRVKMLWDDDYFYIGAELEDNEIWATQTERDSVIFYDNDFEVFIDPDGDTHQYYEFEINTLNTVWDLLLVKPYRDEGPAINGWDMSGLRTAVYIDGELNNPLATNRKWSVEIAMPWSILKECSLHKRAPLAGEHWRVNFSRVQWQVDIIDDQYVKRIDPATGRSFPEDNWVWSPMGIVNMHYPELWGYVIFTDEQNINHTEHQLHLTTVEQYKWLLRQLYYRQRQYASEHQQYCDQLATIYHTLPEDIQNIADIEQLQLETTSSMFQISIKIPDEQTRLCIRQDGWVWQEACLVLGMNIAN</sequence>